<evidence type="ECO:0000313" key="2">
    <source>
        <dbReference type="Proteomes" id="UP000255529"/>
    </source>
</evidence>
<name>A0A379ZYV3_9GAMM</name>
<organism evidence="1 2">
    <name type="scientific">Serratia quinivorans</name>
    <dbReference type="NCBI Taxonomy" id="137545"/>
    <lineage>
        <taxon>Bacteria</taxon>
        <taxon>Pseudomonadati</taxon>
        <taxon>Pseudomonadota</taxon>
        <taxon>Gammaproteobacteria</taxon>
        <taxon>Enterobacterales</taxon>
        <taxon>Yersiniaceae</taxon>
        <taxon>Serratia</taxon>
    </lineage>
</organism>
<dbReference type="RefSeq" id="WP_033648727.1">
    <property type="nucleotide sequence ID" value="NZ_CAMKGL010000013.1"/>
</dbReference>
<dbReference type="InterPro" id="IPR009610">
    <property type="entry name" value="CbtA_toxin"/>
</dbReference>
<dbReference type="Pfam" id="PF06755">
    <property type="entry name" value="CbtA_toxin"/>
    <property type="match status" value="1"/>
</dbReference>
<sequence>MTIEQRYWQTIAGRLLAKYFGLALNDTDLCEAECVMALQEAGVRPFEAINNLVDKYHLVRLGASPFTPSSPYLRQAEELGVIGETEQEITDD</sequence>
<reference evidence="1 2" key="1">
    <citation type="submission" date="2018-06" db="EMBL/GenBank/DDBJ databases">
        <authorList>
            <consortium name="Pathogen Informatics"/>
            <person name="Doyle S."/>
        </authorList>
    </citation>
    <scope>NUCLEOTIDE SEQUENCE [LARGE SCALE GENOMIC DNA]</scope>
    <source>
        <strain evidence="1 2">NCTC11544</strain>
    </source>
</reference>
<protein>
    <submittedName>
        <fullName evidence="1">Toxin YkfI</fullName>
    </submittedName>
</protein>
<dbReference type="Proteomes" id="UP000255529">
    <property type="component" value="Unassembled WGS sequence"/>
</dbReference>
<evidence type="ECO:0000313" key="1">
    <source>
        <dbReference type="EMBL" id="SUI70808.1"/>
    </source>
</evidence>
<gene>
    <name evidence="1" type="primary">ykfI_2</name>
    <name evidence="1" type="ORF">NCTC11544_03223</name>
</gene>
<dbReference type="EMBL" id="UGYN01000002">
    <property type="protein sequence ID" value="SUI70808.1"/>
    <property type="molecule type" value="Genomic_DNA"/>
</dbReference>
<accession>A0A379ZYV3</accession>
<proteinExistence type="predicted"/>
<dbReference type="AlphaFoldDB" id="A0A379ZYV3"/>